<proteinExistence type="predicted"/>
<dbReference type="Proteomes" id="UP001143910">
    <property type="component" value="Unassembled WGS sequence"/>
</dbReference>
<evidence type="ECO:0000313" key="1">
    <source>
        <dbReference type="EMBL" id="KAJ2979758.1"/>
    </source>
</evidence>
<evidence type="ECO:0000313" key="2">
    <source>
        <dbReference type="Proteomes" id="UP001143910"/>
    </source>
</evidence>
<name>A0ACC1NN24_9HYPO</name>
<organism evidence="1 2">
    <name type="scientific">Zarea fungicola</name>
    <dbReference type="NCBI Taxonomy" id="93591"/>
    <lineage>
        <taxon>Eukaryota</taxon>
        <taxon>Fungi</taxon>
        <taxon>Dikarya</taxon>
        <taxon>Ascomycota</taxon>
        <taxon>Pezizomycotina</taxon>
        <taxon>Sordariomycetes</taxon>
        <taxon>Hypocreomycetidae</taxon>
        <taxon>Hypocreales</taxon>
        <taxon>Cordycipitaceae</taxon>
        <taxon>Zarea</taxon>
    </lineage>
</organism>
<dbReference type="EMBL" id="JANJQO010000254">
    <property type="protein sequence ID" value="KAJ2979758.1"/>
    <property type="molecule type" value="Genomic_DNA"/>
</dbReference>
<protein>
    <submittedName>
        <fullName evidence="1">Uncharacterized protein</fullName>
    </submittedName>
</protein>
<keyword evidence="2" id="KW-1185">Reference proteome</keyword>
<sequence length="341" mass="37664">MSSKAIYTTALLSKAVQVEKVDDGVYKVDLDWDFCIGGIPNGGYAASCILSAGSDFLSSRQQPDLLTAHVEYPNRAVPGPGLVIIKSVKIGRTVSLIHLTLYQDELLDEAPWIGASPRPILLAYASYTKLDAVTGLSVPTLYGSSSAAALPHLPDREALIKYGQDANWKEELPSGAPLLQSVERLQFYLPRYKLFTLNALDMWVRLRSGENIVQKALPFVSDAFPHSIHSWLVAPEWKARMKPPNYDEDGNIVDAPAGEEQNEERGYPTLTMNIEVKGVLPPQGVEWLHVRISTKLMKNGMADFEFIISDDQGSIIALAQHVFMIIDSGRNARRKNIKASM</sequence>
<comment type="caution">
    <text evidence="1">The sequence shown here is derived from an EMBL/GenBank/DDBJ whole genome shotgun (WGS) entry which is preliminary data.</text>
</comment>
<accession>A0ACC1NN24</accession>
<gene>
    <name evidence="1" type="ORF">NQ176_g3057</name>
</gene>
<reference evidence="1" key="1">
    <citation type="submission" date="2022-08" db="EMBL/GenBank/DDBJ databases">
        <title>Genome Sequence of Lecanicillium fungicola.</title>
        <authorList>
            <person name="Buettner E."/>
        </authorList>
    </citation>
    <scope>NUCLEOTIDE SEQUENCE</scope>
    <source>
        <strain evidence="1">Babe33</strain>
    </source>
</reference>